<feature type="transmembrane region" description="Helical" evidence="2">
    <location>
        <begin position="166"/>
        <end position="184"/>
    </location>
</feature>
<dbReference type="InterPro" id="IPR046291">
    <property type="entry name" value="DUF6328"/>
</dbReference>
<feature type="compositionally biased region" description="Basic and acidic residues" evidence="1">
    <location>
        <begin position="31"/>
        <end position="48"/>
    </location>
</feature>
<gene>
    <name evidence="3" type="ORF">MGAD_09840</name>
</gene>
<evidence type="ECO:0008006" key="5">
    <source>
        <dbReference type="Google" id="ProtNLM"/>
    </source>
</evidence>
<sequence>MRIDRQLSHRAYSQSVVGAGLRWDTAPVTSEHPDSDEGRRDRDRDETEAERLDRNWTSLLQELRVAQTGVQLLTGFLLILPFQPRFADLDVVMRIVYLVTVGCSLAATVLLVAPVSMHRVLFRRHRLETLVAVSHRYAEVGIMLLGMALSGVAVVIFDSVVGRTGAWIAGGCTLVALIAFWYALPLRDRDQRDPTY</sequence>
<keyword evidence="2" id="KW-0812">Transmembrane</keyword>
<dbReference type="Proteomes" id="UP000466187">
    <property type="component" value="Chromosome"/>
</dbReference>
<dbReference type="EMBL" id="AP022608">
    <property type="protein sequence ID" value="BBZ16649.1"/>
    <property type="molecule type" value="Genomic_DNA"/>
</dbReference>
<dbReference type="Pfam" id="PF19853">
    <property type="entry name" value="DUF6328"/>
    <property type="match status" value="1"/>
</dbReference>
<evidence type="ECO:0000256" key="1">
    <source>
        <dbReference type="SAM" id="MobiDB-lite"/>
    </source>
</evidence>
<keyword evidence="2" id="KW-0472">Membrane</keyword>
<dbReference type="KEGG" id="mgad:MGAD_09840"/>
<feature type="transmembrane region" description="Helical" evidence="2">
    <location>
        <begin position="63"/>
        <end position="83"/>
    </location>
</feature>
<feature type="transmembrane region" description="Helical" evidence="2">
    <location>
        <begin position="137"/>
        <end position="160"/>
    </location>
</feature>
<protein>
    <recommendedName>
        <fullName evidence="5">Sodium:proton antiporter</fullName>
    </recommendedName>
</protein>
<feature type="region of interest" description="Disordered" evidence="1">
    <location>
        <begin position="26"/>
        <end position="48"/>
    </location>
</feature>
<accession>A0A7I7WGA1</accession>
<evidence type="ECO:0000256" key="2">
    <source>
        <dbReference type="SAM" id="Phobius"/>
    </source>
</evidence>
<name>A0A7I7WGA1_MYCGU</name>
<feature type="transmembrane region" description="Helical" evidence="2">
    <location>
        <begin position="95"/>
        <end position="116"/>
    </location>
</feature>
<keyword evidence="2" id="KW-1133">Transmembrane helix</keyword>
<reference evidence="3 4" key="1">
    <citation type="journal article" date="2019" name="Emerg. Microbes Infect.">
        <title>Comprehensive subspecies identification of 175 nontuberculous mycobacteria species based on 7547 genomic profiles.</title>
        <authorList>
            <person name="Matsumoto Y."/>
            <person name="Kinjo T."/>
            <person name="Motooka D."/>
            <person name="Nabeya D."/>
            <person name="Jung N."/>
            <person name="Uechi K."/>
            <person name="Horii T."/>
            <person name="Iida T."/>
            <person name="Fujita J."/>
            <person name="Nakamura S."/>
        </authorList>
    </citation>
    <scope>NUCLEOTIDE SEQUENCE [LARGE SCALE GENOMIC DNA]</scope>
    <source>
        <strain evidence="3 4">JCM 12688</strain>
    </source>
</reference>
<proteinExistence type="predicted"/>
<evidence type="ECO:0000313" key="3">
    <source>
        <dbReference type="EMBL" id="BBZ16649.1"/>
    </source>
</evidence>
<evidence type="ECO:0000313" key="4">
    <source>
        <dbReference type="Proteomes" id="UP000466187"/>
    </source>
</evidence>
<dbReference type="AlphaFoldDB" id="A0A7I7WGA1"/>
<organism evidence="3 4">
    <name type="scientific">Mycolicibacterium gadium</name>
    <name type="common">Mycobacterium gadium</name>
    <dbReference type="NCBI Taxonomy" id="1794"/>
    <lineage>
        <taxon>Bacteria</taxon>
        <taxon>Bacillati</taxon>
        <taxon>Actinomycetota</taxon>
        <taxon>Actinomycetes</taxon>
        <taxon>Mycobacteriales</taxon>
        <taxon>Mycobacteriaceae</taxon>
        <taxon>Mycolicibacterium</taxon>
    </lineage>
</organism>